<dbReference type="PANTHER" id="PTHR47592">
    <property type="entry name" value="PBF68 PROTEIN"/>
    <property type="match status" value="1"/>
</dbReference>
<evidence type="ECO:0000313" key="3">
    <source>
        <dbReference type="Proteomes" id="UP000224567"/>
    </source>
</evidence>
<organism evidence="2 3">
    <name type="scientific">Capsicum baccatum</name>
    <name type="common">Peruvian pepper</name>
    <dbReference type="NCBI Taxonomy" id="33114"/>
    <lineage>
        <taxon>Eukaryota</taxon>
        <taxon>Viridiplantae</taxon>
        <taxon>Streptophyta</taxon>
        <taxon>Embryophyta</taxon>
        <taxon>Tracheophyta</taxon>
        <taxon>Spermatophyta</taxon>
        <taxon>Magnoliopsida</taxon>
        <taxon>eudicotyledons</taxon>
        <taxon>Gunneridae</taxon>
        <taxon>Pentapetalae</taxon>
        <taxon>asterids</taxon>
        <taxon>lamiids</taxon>
        <taxon>Solanales</taxon>
        <taxon>Solanaceae</taxon>
        <taxon>Solanoideae</taxon>
        <taxon>Capsiceae</taxon>
        <taxon>Capsicum</taxon>
    </lineage>
</organism>
<dbReference type="OrthoDB" id="1645289at2759"/>
<reference evidence="3" key="2">
    <citation type="journal article" date="2017" name="J. Anim. Genet.">
        <title>Multiple reference genome sequences of hot pepper reveal the massive evolution of plant disease resistance genes by retroduplication.</title>
        <authorList>
            <person name="Kim S."/>
            <person name="Park J."/>
            <person name="Yeom S.-I."/>
            <person name="Kim Y.-M."/>
            <person name="Seo E."/>
            <person name="Kim K.-T."/>
            <person name="Kim M.-S."/>
            <person name="Lee J.M."/>
            <person name="Cheong K."/>
            <person name="Shin H.-S."/>
            <person name="Kim S.-B."/>
            <person name="Han K."/>
            <person name="Lee J."/>
            <person name="Park M."/>
            <person name="Lee H.-A."/>
            <person name="Lee H.-Y."/>
            <person name="Lee Y."/>
            <person name="Oh S."/>
            <person name="Lee J.H."/>
            <person name="Choi E."/>
            <person name="Choi E."/>
            <person name="Lee S.E."/>
            <person name="Jeon J."/>
            <person name="Kim H."/>
            <person name="Choi G."/>
            <person name="Song H."/>
            <person name="Lee J."/>
            <person name="Lee S.-C."/>
            <person name="Kwon J.-K."/>
            <person name="Lee H.-Y."/>
            <person name="Koo N."/>
            <person name="Hong Y."/>
            <person name="Kim R.W."/>
            <person name="Kang W.-H."/>
            <person name="Huh J.H."/>
            <person name="Kang B.-C."/>
            <person name="Yang T.-J."/>
            <person name="Lee Y.-H."/>
            <person name="Bennetzen J.L."/>
            <person name="Choi D."/>
        </authorList>
    </citation>
    <scope>NUCLEOTIDE SEQUENCE [LARGE SCALE GENOMIC DNA]</scope>
    <source>
        <strain evidence="3">cv. PBC81</strain>
    </source>
</reference>
<proteinExistence type="predicted"/>
<accession>A0A2G2VEG5</accession>
<comment type="caution">
    <text evidence="2">The sequence shown here is derived from an EMBL/GenBank/DDBJ whole genome shotgun (WGS) entry which is preliminary data.</text>
</comment>
<sequence length="218" mass="24849">MESEFIALDKAGEEAEWLRNFSEDIPYWPKPVTPDNVSDPLTKGLSREGVERASKEMGLRPRTSQHGENRSGGLLPPPPNLMQISKDIIEKCAILVIVDALTTKQNETLEAGKYGSVVDKLQVAAIIKKLPHMWKDFKNYLKHKCKEMTVEDLIVLLHIEEDNKVAERRSKRNSTINGAHIIEDDKNNSKKKNKVEQGSNQPKKKFKGKVLQLWQNWP</sequence>
<feature type="compositionally biased region" description="Basic and acidic residues" evidence="1">
    <location>
        <begin position="45"/>
        <end position="69"/>
    </location>
</feature>
<keyword evidence="3" id="KW-1185">Reference proteome</keyword>
<dbReference type="Proteomes" id="UP000224567">
    <property type="component" value="Unassembled WGS sequence"/>
</dbReference>
<dbReference type="AlphaFoldDB" id="A0A2G2VEG5"/>
<dbReference type="EMBL" id="MLFT02000012">
    <property type="protein sequence ID" value="PHT31384.1"/>
    <property type="molecule type" value="Genomic_DNA"/>
</dbReference>
<dbReference type="PANTHER" id="PTHR47592:SF24">
    <property type="entry name" value="BNACNNG30200D PROTEIN"/>
    <property type="match status" value="1"/>
</dbReference>
<gene>
    <name evidence="2" type="ORF">CQW23_27721</name>
</gene>
<evidence type="ECO:0000313" key="2">
    <source>
        <dbReference type="EMBL" id="PHT31384.1"/>
    </source>
</evidence>
<feature type="region of interest" description="Disordered" evidence="1">
    <location>
        <begin position="29"/>
        <end position="78"/>
    </location>
</feature>
<protein>
    <submittedName>
        <fullName evidence="2">Uncharacterized protein</fullName>
    </submittedName>
</protein>
<feature type="region of interest" description="Disordered" evidence="1">
    <location>
        <begin position="169"/>
        <end position="218"/>
    </location>
</feature>
<name>A0A2G2VEG5_CAPBA</name>
<evidence type="ECO:0000256" key="1">
    <source>
        <dbReference type="SAM" id="MobiDB-lite"/>
    </source>
</evidence>
<reference evidence="2 3" key="1">
    <citation type="journal article" date="2017" name="Genome Biol.">
        <title>New reference genome sequences of hot pepper reveal the massive evolution of plant disease-resistance genes by retroduplication.</title>
        <authorList>
            <person name="Kim S."/>
            <person name="Park J."/>
            <person name="Yeom S.I."/>
            <person name="Kim Y.M."/>
            <person name="Seo E."/>
            <person name="Kim K.T."/>
            <person name="Kim M.S."/>
            <person name="Lee J.M."/>
            <person name="Cheong K."/>
            <person name="Shin H.S."/>
            <person name="Kim S.B."/>
            <person name="Han K."/>
            <person name="Lee J."/>
            <person name="Park M."/>
            <person name="Lee H.A."/>
            <person name="Lee H.Y."/>
            <person name="Lee Y."/>
            <person name="Oh S."/>
            <person name="Lee J.H."/>
            <person name="Choi E."/>
            <person name="Choi E."/>
            <person name="Lee S.E."/>
            <person name="Jeon J."/>
            <person name="Kim H."/>
            <person name="Choi G."/>
            <person name="Song H."/>
            <person name="Lee J."/>
            <person name="Lee S.C."/>
            <person name="Kwon J.K."/>
            <person name="Lee H.Y."/>
            <person name="Koo N."/>
            <person name="Hong Y."/>
            <person name="Kim R.W."/>
            <person name="Kang W.H."/>
            <person name="Huh J.H."/>
            <person name="Kang B.C."/>
            <person name="Yang T.J."/>
            <person name="Lee Y.H."/>
            <person name="Bennetzen J.L."/>
            <person name="Choi D."/>
        </authorList>
    </citation>
    <scope>NUCLEOTIDE SEQUENCE [LARGE SCALE GENOMIC DNA]</scope>
    <source>
        <strain evidence="3">cv. PBC81</strain>
    </source>
</reference>